<dbReference type="Gene3D" id="3.40.50.1820">
    <property type="entry name" value="alpha/beta hydrolase"/>
    <property type="match status" value="1"/>
</dbReference>
<keyword evidence="2" id="KW-1185">Reference proteome</keyword>
<feature type="chain" id="PRO_5012430016" evidence="1">
    <location>
        <begin position="16"/>
        <end position="283"/>
    </location>
</feature>
<dbReference type="SUPFAM" id="SSF53474">
    <property type="entry name" value="alpha/beta-Hydrolases"/>
    <property type="match status" value="1"/>
</dbReference>
<dbReference type="WBParaSite" id="GPLIN_000331300">
    <property type="protein sequence ID" value="GPLIN_000331300"/>
    <property type="gene ID" value="GPLIN_000331300"/>
</dbReference>
<dbReference type="PANTHER" id="PTHR32015:SF3">
    <property type="entry name" value="TRIACYLGLYCEROL LIPASE"/>
    <property type="match status" value="1"/>
</dbReference>
<dbReference type="GO" id="GO:0016298">
    <property type="term" value="F:lipase activity"/>
    <property type="evidence" value="ECO:0007669"/>
    <property type="project" value="TreeGrafter"/>
</dbReference>
<accession>A0A183BRS7</accession>
<reference evidence="2" key="1">
    <citation type="submission" date="2013-12" db="EMBL/GenBank/DDBJ databases">
        <authorList>
            <person name="Aslett M."/>
        </authorList>
    </citation>
    <scope>NUCLEOTIDE SEQUENCE [LARGE SCALE GENOMIC DNA]</scope>
    <source>
        <strain evidence="2">Lindley</strain>
    </source>
</reference>
<dbReference type="AlphaFoldDB" id="A0A183BRS7"/>
<reference evidence="3" key="3">
    <citation type="submission" date="2016-06" db="UniProtKB">
        <authorList>
            <consortium name="WormBaseParasite"/>
        </authorList>
    </citation>
    <scope>IDENTIFICATION</scope>
</reference>
<organism evidence="2 3">
    <name type="scientific">Globodera pallida</name>
    <name type="common">Potato cyst nematode worm</name>
    <name type="synonym">Heterodera pallida</name>
    <dbReference type="NCBI Taxonomy" id="36090"/>
    <lineage>
        <taxon>Eukaryota</taxon>
        <taxon>Metazoa</taxon>
        <taxon>Ecdysozoa</taxon>
        <taxon>Nematoda</taxon>
        <taxon>Chromadorea</taxon>
        <taxon>Rhabditida</taxon>
        <taxon>Tylenchina</taxon>
        <taxon>Tylenchomorpha</taxon>
        <taxon>Tylenchoidea</taxon>
        <taxon>Heteroderidae</taxon>
        <taxon>Heteroderinae</taxon>
        <taxon>Globodera</taxon>
    </lineage>
</organism>
<evidence type="ECO:0000256" key="1">
    <source>
        <dbReference type="SAM" id="SignalP"/>
    </source>
</evidence>
<dbReference type="GO" id="GO:0016042">
    <property type="term" value="P:lipid catabolic process"/>
    <property type="evidence" value="ECO:0007669"/>
    <property type="project" value="InterPro"/>
</dbReference>
<evidence type="ECO:0000313" key="2">
    <source>
        <dbReference type="Proteomes" id="UP000050741"/>
    </source>
</evidence>
<dbReference type="InterPro" id="IPR002918">
    <property type="entry name" value="Lipase_EstA/Esterase_EstB"/>
</dbReference>
<keyword evidence="1" id="KW-0732">Signal</keyword>
<feature type="signal peptide" evidence="1">
    <location>
        <begin position="1"/>
        <end position="15"/>
    </location>
</feature>
<name>A0A183BRS7_GLOPA</name>
<sequence length="283" mass="30617">MFVFFLPLLFPPALSTISKPFRQFVHDRFGLGVADLLAREDLGEVGSYGGGEHLAGEKTDNLPVIFVHRLLTGASSTRPIAAFFMSAGGYTDEELYATTYGPRGTLLWTAAMECQFAQALRYFIIAVSQFTDSQVNVIAYSLGVPIVRKAMLGGGCVDGGDLGHGSLTRYVNTFLAVAGPNRGVLSCSLPLSQLRTACNPINGLRCNSRFLNDINSRKHYEAQIVYVIQSTGDLTVGNLVCGVQTTAVPGADYTLTFEGLTHLQVITLTVQQQFKLISQHIAN</sequence>
<proteinExistence type="predicted"/>
<evidence type="ECO:0000313" key="3">
    <source>
        <dbReference type="WBParaSite" id="GPLIN_000331300"/>
    </source>
</evidence>
<dbReference type="Pfam" id="PF01674">
    <property type="entry name" value="Lipase_2"/>
    <property type="match status" value="1"/>
</dbReference>
<protein>
    <submittedName>
        <fullName evidence="3">Lipase domain-containing protein</fullName>
    </submittedName>
</protein>
<dbReference type="Proteomes" id="UP000050741">
    <property type="component" value="Unassembled WGS sequence"/>
</dbReference>
<reference evidence="2" key="2">
    <citation type="submission" date="2014-05" db="EMBL/GenBank/DDBJ databases">
        <title>The genome and life-stage specific transcriptomes of Globodera pallida elucidate key aspects of plant parasitism by a cyst nematode.</title>
        <authorList>
            <person name="Cotton J.A."/>
            <person name="Lilley C.J."/>
            <person name="Jones L.M."/>
            <person name="Kikuchi T."/>
            <person name="Reid A.J."/>
            <person name="Thorpe P."/>
            <person name="Tsai I.J."/>
            <person name="Beasley H."/>
            <person name="Blok V."/>
            <person name="Cock P.J.A."/>
            <person name="Van den Akker S.E."/>
            <person name="Holroyd N."/>
            <person name="Hunt M."/>
            <person name="Mantelin S."/>
            <person name="Naghra H."/>
            <person name="Pain A."/>
            <person name="Palomares-Rius J.E."/>
            <person name="Zarowiecki M."/>
            <person name="Berriman M."/>
            <person name="Jones J.T."/>
            <person name="Urwin P.E."/>
        </authorList>
    </citation>
    <scope>NUCLEOTIDE SEQUENCE [LARGE SCALE GENOMIC DNA]</scope>
    <source>
        <strain evidence="2">Lindley</strain>
    </source>
</reference>
<dbReference type="InterPro" id="IPR029058">
    <property type="entry name" value="AB_hydrolase_fold"/>
</dbReference>
<dbReference type="PANTHER" id="PTHR32015">
    <property type="entry name" value="FASTING INDUCED LIPASE"/>
    <property type="match status" value="1"/>
</dbReference>